<comment type="caution">
    <text evidence="3">The sequence shown here is derived from an EMBL/GenBank/DDBJ whole genome shotgun (WGS) entry which is preliminary data.</text>
</comment>
<gene>
    <name evidence="3" type="ORF">theurythT_08550</name>
</gene>
<dbReference type="RefSeq" id="WP_284206737.1">
    <property type="nucleotide sequence ID" value="NZ_BSSU01000004.1"/>
</dbReference>
<name>A0ABQ6GZP1_9GAMM</name>
<dbReference type="InterPro" id="IPR007401">
    <property type="entry name" value="DUF454"/>
</dbReference>
<keyword evidence="1 2" id="KW-0472">Membrane</keyword>
<dbReference type="PIRSF" id="PIRSF016789">
    <property type="entry name" value="DUF454"/>
    <property type="match status" value="1"/>
</dbReference>
<keyword evidence="2" id="KW-1133">Transmembrane helix</keyword>
<keyword evidence="1" id="KW-0997">Cell inner membrane</keyword>
<dbReference type="Proteomes" id="UP001157133">
    <property type="component" value="Unassembled WGS sequence"/>
</dbReference>
<sequence>MLKNIKLPRWLYTLLGLAFVVLATLGVFLPILPTTPFLIVAGACFAKSSPRLHQWLLNNPTFGPLIYHWQTTRSIPRRAKRIAIFSIIVTCGWSFYILQAWYLKLLVVSLVSWPIYFLAKLPLSEDVANTETKPTSKPETNG</sequence>
<accession>A0ABQ6GZP1</accession>
<evidence type="ECO:0000313" key="4">
    <source>
        <dbReference type="Proteomes" id="UP001157133"/>
    </source>
</evidence>
<proteinExistence type="predicted"/>
<protein>
    <recommendedName>
        <fullName evidence="1">Inner membrane protein</fullName>
    </recommendedName>
</protein>
<keyword evidence="4" id="KW-1185">Reference proteome</keyword>
<comment type="subcellular location">
    <subcellularLocation>
        <location evidence="1">Cell inner membrane</location>
        <topology evidence="1">Multi-pass membrane protein</topology>
    </subcellularLocation>
</comment>
<dbReference type="PANTHER" id="PTHR35813">
    <property type="entry name" value="INNER MEMBRANE PROTEIN YBAN"/>
    <property type="match status" value="1"/>
</dbReference>
<organism evidence="3 4">
    <name type="scientific">Thalassotalea eurytherma</name>
    <dbReference type="NCBI Taxonomy" id="1144278"/>
    <lineage>
        <taxon>Bacteria</taxon>
        <taxon>Pseudomonadati</taxon>
        <taxon>Pseudomonadota</taxon>
        <taxon>Gammaproteobacteria</taxon>
        <taxon>Alteromonadales</taxon>
        <taxon>Colwelliaceae</taxon>
        <taxon>Thalassotalea</taxon>
    </lineage>
</organism>
<reference evidence="3 4" key="1">
    <citation type="submission" date="2023-03" db="EMBL/GenBank/DDBJ databases">
        <title>Draft genome sequence of Thalassotalea eurytherma JCM 18482T.</title>
        <authorList>
            <person name="Sawabe T."/>
        </authorList>
    </citation>
    <scope>NUCLEOTIDE SEQUENCE [LARGE SCALE GENOMIC DNA]</scope>
    <source>
        <strain evidence="3 4">JCM 18482</strain>
    </source>
</reference>
<keyword evidence="1" id="KW-1003">Cell membrane</keyword>
<evidence type="ECO:0000256" key="2">
    <source>
        <dbReference type="SAM" id="Phobius"/>
    </source>
</evidence>
<keyword evidence="2" id="KW-0812">Transmembrane</keyword>
<feature type="transmembrane region" description="Helical" evidence="2">
    <location>
        <begin position="12"/>
        <end position="32"/>
    </location>
</feature>
<feature type="transmembrane region" description="Helical" evidence="2">
    <location>
        <begin position="82"/>
        <end position="103"/>
    </location>
</feature>
<dbReference type="Pfam" id="PF04304">
    <property type="entry name" value="DUF454"/>
    <property type="match status" value="1"/>
</dbReference>
<evidence type="ECO:0000256" key="1">
    <source>
        <dbReference type="PIRNR" id="PIRNR016789"/>
    </source>
</evidence>
<dbReference type="EMBL" id="BSSU01000004">
    <property type="protein sequence ID" value="GLX81403.1"/>
    <property type="molecule type" value="Genomic_DNA"/>
</dbReference>
<dbReference type="PANTHER" id="PTHR35813:SF1">
    <property type="entry name" value="INNER MEMBRANE PROTEIN YBAN"/>
    <property type="match status" value="1"/>
</dbReference>
<evidence type="ECO:0000313" key="3">
    <source>
        <dbReference type="EMBL" id="GLX81403.1"/>
    </source>
</evidence>